<comment type="caution">
    <text evidence="5">The sequence shown here is derived from an EMBL/GenBank/DDBJ whole genome shotgun (WGS) entry which is preliminary data.</text>
</comment>
<dbReference type="GO" id="GO:0005739">
    <property type="term" value="C:mitochondrion"/>
    <property type="evidence" value="ECO:0007669"/>
    <property type="project" value="TreeGrafter"/>
</dbReference>
<dbReference type="GO" id="GO:0080156">
    <property type="term" value="P:mitochondrial mRNA modification"/>
    <property type="evidence" value="ECO:0007669"/>
    <property type="project" value="TreeGrafter"/>
</dbReference>
<organism evidence="5 6">
    <name type="scientific">Acacia crassicarpa</name>
    <name type="common">northern wattle</name>
    <dbReference type="NCBI Taxonomy" id="499986"/>
    <lineage>
        <taxon>Eukaryota</taxon>
        <taxon>Viridiplantae</taxon>
        <taxon>Streptophyta</taxon>
        <taxon>Embryophyta</taxon>
        <taxon>Tracheophyta</taxon>
        <taxon>Spermatophyta</taxon>
        <taxon>Magnoliopsida</taxon>
        <taxon>eudicotyledons</taxon>
        <taxon>Gunneridae</taxon>
        <taxon>Pentapetalae</taxon>
        <taxon>rosids</taxon>
        <taxon>fabids</taxon>
        <taxon>Fabales</taxon>
        <taxon>Fabaceae</taxon>
        <taxon>Caesalpinioideae</taxon>
        <taxon>mimosoid clade</taxon>
        <taxon>Acacieae</taxon>
        <taxon>Acacia</taxon>
    </lineage>
</organism>
<evidence type="ECO:0000256" key="1">
    <source>
        <dbReference type="ARBA" id="ARBA00022664"/>
    </source>
</evidence>
<feature type="region of interest" description="Disordered" evidence="3">
    <location>
        <begin position="65"/>
        <end position="86"/>
    </location>
</feature>
<dbReference type="GO" id="GO:0016554">
    <property type="term" value="P:cytidine to uridine editing"/>
    <property type="evidence" value="ECO:0007669"/>
    <property type="project" value="InterPro"/>
</dbReference>
<dbReference type="EMBL" id="JAWXYG010000001">
    <property type="protein sequence ID" value="KAK4283393.1"/>
    <property type="molecule type" value="Genomic_DNA"/>
</dbReference>
<proteinExistence type="predicted"/>
<name>A0AAE1N514_9FABA</name>
<evidence type="ECO:0000259" key="4">
    <source>
        <dbReference type="Pfam" id="PF21864"/>
    </source>
</evidence>
<feature type="compositionally biased region" description="Basic residues" evidence="3">
    <location>
        <begin position="245"/>
        <end position="254"/>
    </location>
</feature>
<keyword evidence="1" id="KW-0507">mRNA processing</keyword>
<feature type="region of interest" description="Disordered" evidence="3">
    <location>
        <begin position="208"/>
        <end position="254"/>
    </location>
</feature>
<dbReference type="Pfam" id="PF21864">
    <property type="entry name" value="MORF_dom"/>
    <property type="match status" value="1"/>
</dbReference>
<evidence type="ECO:0000313" key="6">
    <source>
        <dbReference type="Proteomes" id="UP001293593"/>
    </source>
</evidence>
<dbReference type="AlphaFoldDB" id="A0AAE1N514"/>
<feature type="compositionally biased region" description="Basic and acidic residues" evidence="3">
    <location>
        <begin position="72"/>
        <end position="86"/>
    </location>
</feature>
<reference evidence="5" key="1">
    <citation type="submission" date="2023-10" db="EMBL/GenBank/DDBJ databases">
        <title>Chromosome-level genome of the transformable northern wattle, Acacia crassicarpa.</title>
        <authorList>
            <person name="Massaro I."/>
            <person name="Sinha N.R."/>
            <person name="Poethig S."/>
            <person name="Leichty A.R."/>
        </authorList>
    </citation>
    <scope>NUCLEOTIDE SEQUENCE</scope>
    <source>
        <strain evidence="5">Acra3RX</strain>
        <tissue evidence="5">Leaf</tissue>
    </source>
</reference>
<dbReference type="PANTHER" id="PTHR31346">
    <property type="entry name" value="MULTIPLE ORGANELLAR RNA EDITING FACTOR 2, CHLOROPLASTIC-RELATED-RELATED"/>
    <property type="match status" value="1"/>
</dbReference>
<dbReference type="InterPro" id="IPR037045">
    <property type="entry name" value="S8pro/Inhibitor_I9_sf"/>
</dbReference>
<dbReference type="InterPro" id="IPR054059">
    <property type="entry name" value="MORF/ORRM1/DAG-like_MORF"/>
</dbReference>
<dbReference type="PANTHER" id="PTHR31346:SF1">
    <property type="entry name" value="MULTIPLE ORGANELLAR RNA EDITING FACTOR 3, MITOCHONDRIAL"/>
    <property type="match status" value="1"/>
</dbReference>
<accession>A0AAE1N514</accession>
<protein>
    <recommendedName>
        <fullName evidence="4">MORF/ORRM1/DAG-like MORF domain-containing protein</fullName>
    </recommendedName>
</protein>
<dbReference type="Gene3D" id="3.30.70.80">
    <property type="entry name" value="Peptidase S8 propeptide/proteinase inhibitor I9"/>
    <property type="match status" value="1"/>
</dbReference>
<evidence type="ECO:0000256" key="2">
    <source>
        <dbReference type="ARBA" id="ARBA00022946"/>
    </source>
</evidence>
<keyword evidence="6" id="KW-1185">Reference proteome</keyword>
<evidence type="ECO:0000313" key="5">
    <source>
        <dbReference type="EMBL" id="KAK4283393.1"/>
    </source>
</evidence>
<feature type="domain" description="MORF/ORRM1/DAG-like MORF" evidence="4">
    <location>
        <begin position="105"/>
        <end position="195"/>
    </location>
</feature>
<evidence type="ECO:0000256" key="3">
    <source>
        <dbReference type="SAM" id="MobiDB-lite"/>
    </source>
</evidence>
<gene>
    <name evidence="5" type="ORF">QN277_000346</name>
</gene>
<dbReference type="Proteomes" id="UP001293593">
    <property type="component" value="Unassembled WGS sequence"/>
</dbReference>
<feature type="compositionally biased region" description="Basic and acidic residues" evidence="3">
    <location>
        <begin position="210"/>
        <end position="226"/>
    </location>
</feature>
<keyword evidence="2" id="KW-0809">Transit peptide</keyword>
<dbReference type="InterPro" id="IPR039206">
    <property type="entry name" value="MORF/ORRM1/DAG-like"/>
</dbReference>
<sequence>MAFFHARRALASSLLRALSSSPSSSSSFSSLASSRPRIAFSVLPRQTPLLLHSLKFPIRFQTSVSESEESPANDKSEGSVDAKDSSKKKSSALKDTILLDGCDLKHWLIIMDFSKPPKLSDEEMVNTYVKTLAQVIGSEEEAKKKIYSVATETYTGFGAEISEELSAKVKGLPGVLWVLPDSYMDVRNKDYGGDLFVDGKVIPRPQFRFKKSENKQQDEGENDRYKGRPQRNRSRDEGNMATLRHSNRNQGRRP</sequence>
<dbReference type="GO" id="GO:0006397">
    <property type="term" value="P:mRNA processing"/>
    <property type="evidence" value="ECO:0007669"/>
    <property type="project" value="UniProtKB-KW"/>
</dbReference>